<dbReference type="EMBL" id="SWLB01000019">
    <property type="protein sequence ID" value="KAF3326080.1"/>
    <property type="molecule type" value="Genomic_DNA"/>
</dbReference>
<comment type="caution">
    <text evidence="3">The sequence shown here is derived from an EMBL/GenBank/DDBJ whole genome shotgun (WGS) entry which is preliminary data.</text>
</comment>
<reference evidence="3" key="1">
    <citation type="submission" date="2020-01" db="EMBL/GenBank/DDBJ databases">
        <title>Genome sequence of Kobresia littledalei, the first chromosome-level genome in the family Cyperaceae.</title>
        <authorList>
            <person name="Qu G."/>
        </authorList>
    </citation>
    <scope>NUCLEOTIDE SEQUENCE</scope>
    <source>
        <strain evidence="3">C.B.Clarke</strain>
        <tissue evidence="3">Leaf</tissue>
    </source>
</reference>
<dbReference type="PANTHER" id="PTHR46932">
    <property type="entry name" value="HEAVY METAL-ASSOCIATED ISOPRENYLATED PLANT PROTEIN 47"/>
    <property type="match status" value="1"/>
</dbReference>
<dbReference type="InterPro" id="IPR006121">
    <property type="entry name" value="HMA_dom"/>
</dbReference>
<dbReference type="SUPFAM" id="SSF55008">
    <property type="entry name" value="HMA, heavy metal-associated domain"/>
    <property type="match status" value="1"/>
</dbReference>
<dbReference type="InterPro" id="IPR036163">
    <property type="entry name" value="HMA_dom_sf"/>
</dbReference>
<dbReference type="PROSITE" id="PS50846">
    <property type="entry name" value="HMA_2"/>
    <property type="match status" value="1"/>
</dbReference>
<name>A0A833QGF0_9POAL</name>
<keyword evidence="4" id="KW-1185">Reference proteome</keyword>
<dbReference type="Gene3D" id="3.30.70.100">
    <property type="match status" value="1"/>
</dbReference>
<evidence type="ECO:0000259" key="2">
    <source>
        <dbReference type="PROSITE" id="PS50846"/>
    </source>
</evidence>
<sequence length="164" mass="18084">MSKKIELRVQSQGEKCKPVILKTVAKVQGVKSMSLDSDKGVLIITGCVDVVEVVRQLRKAKRPAEVVSVGPEKPPEKPGEKKDDKKDDKKGGDKKNGDKKDGDKKDGDKKDGGKKDEKKPECNCNKPLPCYCYYPQPSNYMPQPAGCPQVVVYDQPPHNNCTIC</sequence>
<organism evidence="3 4">
    <name type="scientific">Carex littledalei</name>
    <dbReference type="NCBI Taxonomy" id="544730"/>
    <lineage>
        <taxon>Eukaryota</taxon>
        <taxon>Viridiplantae</taxon>
        <taxon>Streptophyta</taxon>
        <taxon>Embryophyta</taxon>
        <taxon>Tracheophyta</taxon>
        <taxon>Spermatophyta</taxon>
        <taxon>Magnoliopsida</taxon>
        <taxon>Liliopsida</taxon>
        <taxon>Poales</taxon>
        <taxon>Cyperaceae</taxon>
        <taxon>Cyperoideae</taxon>
        <taxon>Cariceae</taxon>
        <taxon>Carex</taxon>
        <taxon>Carex subgen. Euthyceras</taxon>
    </lineage>
</organism>
<evidence type="ECO:0000313" key="4">
    <source>
        <dbReference type="Proteomes" id="UP000623129"/>
    </source>
</evidence>
<feature type="domain" description="HMA" evidence="2">
    <location>
        <begin position="2"/>
        <end position="69"/>
    </location>
</feature>
<evidence type="ECO:0000313" key="3">
    <source>
        <dbReference type="EMBL" id="KAF3326080.1"/>
    </source>
</evidence>
<dbReference type="Proteomes" id="UP000623129">
    <property type="component" value="Unassembled WGS sequence"/>
</dbReference>
<evidence type="ECO:0000256" key="1">
    <source>
        <dbReference type="SAM" id="MobiDB-lite"/>
    </source>
</evidence>
<accession>A0A833QGF0</accession>
<dbReference type="AlphaFoldDB" id="A0A833QGF0"/>
<dbReference type="PANTHER" id="PTHR46932:SF12">
    <property type="entry name" value="HEAVY METAL-ASSOCIATED ISOPRENYLATED PLANT PROTEIN 47"/>
    <property type="match status" value="1"/>
</dbReference>
<dbReference type="GO" id="GO:0046872">
    <property type="term" value="F:metal ion binding"/>
    <property type="evidence" value="ECO:0007669"/>
    <property type="project" value="InterPro"/>
</dbReference>
<feature type="compositionally biased region" description="Basic and acidic residues" evidence="1">
    <location>
        <begin position="73"/>
        <end position="121"/>
    </location>
</feature>
<feature type="region of interest" description="Disordered" evidence="1">
    <location>
        <begin position="59"/>
        <end position="128"/>
    </location>
</feature>
<dbReference type="InterPro" id="IPR042885">
    <property type="entry name" value="HIPP47/16"/>
</dbReference>
<proteinExistence type="predicted"/>
<dbReference type="OrthoDB" id="691258at2759"/>
<gene>
    <name evidence="3" type="ORF">FCM35_KLT09160</name>
</gene>
<protein>
    <recommendedName>
        <fullName evidence="2">HMA domain-containing protein</fullName>
    </recommendedName>
</protein>